<dbReference type="RefSeq" id="WP_184085736.1">
    <property type="nucleotide sequence ID" value="NZ_JACHIJ010000003.1"/>
</dbReference>
<protein>
    <recommendedName>
        <fullName evidence="1">Bacteriophage T5 Orf172 DNA-binding domain-containing protein</fullName>
    </recommendedName>
</protein>
<evidence type="ECO:0000259" key="1">
    <source>
        <dbReference type="SMART" id="SM00974"/>
    </source>
</evidence>
<evidence type="ECO:0000313" key="2">
    <source>
        <dbReference type="EMBL" id="MBB5052711.1"/>
    </source>
</evidence>
<accession>A0A840N4H2</accession>
<name>A0A840N4H2_9BRAD</name>
<dbReference type="AlphaFoldDB" id="A0A840N4H2"/>
<evidence type="ECO:0000313" key="3">
    <source>
        <dbReference type="Proteomes" id="UP000521227"/>
    </source>
</evidence>
<sequence length="386" mass="43624">MTRQTLDEILSDDSDLLDVKATNHAASTEHQRVIDSLEEINRFIDRFNRKPGETDRPSVSERGLQIKLNGLRNDLSLRDILVPHDRHGLLPADAPIIPQTLNEILDDDDLLSTPQDVIFDLVHVRPPTARPDEVAERQVCKDFEIFKPLFEQCVRELSEGKRKAITFANEQEIEAGEFFILNGVMVYVADVGETHIRNGKKNARLRLIFDNGTEGNNLLRSLATELYKDPNGRRVTSTSMGPLFEDRPQEGDTQTGMIYVVKSLSTDPEIRKLDGLLHKIGFTSGKMEIRIQNAKDDPTFLMAGVHPVATYTLYNIDRVKLENLLHTFFAEVRLNLEITDRLGKKIKPREWFLVPPAAISEAVTRLKDGSIVGYRYDAASATLVLL</sequence>
<comment type="caution">
    <text evidence="2">The sequence shown here is derived from an EMBL/GenBank/DDBJ whole genome shotgun (WGS) entry which is preliminary data.</text>
</comment>
<feature type="domain" description="Bacteriophage T5 Orf172 DNA-binding" evidence="1">
    <location>
        <begin position="272"/>
        <end position="366"/>
    </location>
</feature>
<proteinExistence type="predicted"/>
<organism evidence="2 3">
    <name type="scientific">Afipia massiliensis</name>
    <dbReference type="NCBI Taxonomy" id="211460"/>
    <lineage>
        <taxon>Bacteria</taxon>
        <taxon>Pseudomonadati</taxon>
        <taxon>Pseudomonadota</taxon>
        <taxon>Alphaproteobacteria</taxon>
        <taxon>Hyphomicrobiales</taxon>
        <taxon>Nitrobacteraceae</taxon>
        <taxon>Afipia</taxon>
    </lineage>
</organism>
<reference evidence="2 3" key="1">
    <citation type="submission" date="2020-08" db="EMBL/GenBank/DDBJ databases">
        <title>Genomic Encyclopedia of Type Strains, Phase IV (KMG-IV): sequencing the most valuable type-strain genomes for metagenomic binning, comparative biology and taxonomic classification.</title>
        <authorList>
            <person name="Goeker M."/>
        </authorList>
    </citation>
    <scope>NUCLEOTIDE SEQUENCE [LARGE SCALE GENOMIC DNA]</scope>
    <source>
        <strain evidence="2 3">DSM 17498</strain>
    </source>
</reference>
<dbReference type="Pfam" id="PF13455">
    <property type="entry name" value="MUG113"/>
    <property type="match status" value="1"/>
</dbReference>
<gene>
    <name evidence="2" type="ORF">HNQ36_002685</name>
</gene>
<dbReference type="InterPro" id="IPR018306">
    <property type="entry name" value="Phage_T5_Orf172_DNA-bd"/>
</dbReference>
<dbReference type="SMART" id="SM00974">
    <property type="entry name" value="T5orf172"/>
    <property type="match status" value="1"/>
</dbReference>
<dbReference type="Proteomes" id="UP000521227">
    <property type="component" value="Unassembled WGS sequence"/>
</dbReference>
<dbReference type="EMBL" id="JACHIJ010000003">
    <property type="protein sequence ID" value="MBB5052711.1"/>
    <property type="molecule type" value="Genomic_DNA"/>
</dbReference>